<dbReference type="Pfam" id="PF12833">
    <property type="entry name" value="HTH_18"/>
    <property type="match status" value="1"/>
</dbReference>
<dbReference type="InterPro" id="IPR002491">
    <property type="entry name" value="ABC_transptr_periplasmic_BD"/>
</dbReference>
<keyword evidence="4" id="KW-0732">Signal</keyword>
<keyword evidence="6" id="KW-0238">DNA-binding</keyword>
<dbReference type="InterPro" id="IPR018062">
    <property type="entry name" value="HTH_AraC-typ_CS"/>
</dbReference>
<dbReference type="SUPFAM" id="SSF53807">
    <property type="entry name" value="Helical backbone' metal receptor"/>
    <property type="match status" value="1"/>
</dbReference>
<accession>A0A4Y3PKA1</accession>
<protein>
    <recommendedName>
        <fullName evidence="13">AraC family transcriptional regulator</fullName>
    </recommendedName>
</protein>
<dbReference type="InterPro" id="IPR020449">
    <property type="entry name" value="Tscrpt_reg_AraC-type_HTH"/>
</dbReference>
<keyword evidence="3" id="KW-0813">Transport</keyword>
<evidence type="ECO:0000256" key="2">
    <source>
        <dbReference type="ARBA" id="ARBA00008814"/>
    </source>
</evidence>
<dbReference type="InterPro" id="IPR018060">
    <property type="entry name" value="HTH_AraC"/>
</dbReference>
<proteinExistence type="inferred from homology"/>
<evidence type="ECO:0000256" key="7">
    <source>
        <dbReference type="ARBA" id="ARBA00023163"/>
    </source>
</evidence>
<sequence>MRVSESFVLWNHASLKILDVRYLALFREEASRAWQLPASSFLFATKGRAEIWLDGQKHSAQRFYMLHGGKGARLQICPLEDAFEYYVIYYKALLPLPMNQELIAMLERQRPFDAAYGFLPEKAVCLLQNIQLMHEEWEKRNGLEHFHVRALFYQVVYELLRQMHNPPLLRKPNDLAAQALGYIQENYTQPLSLEMLAELLDSSPRHLSRLFKQRTGSSPIEYMISLRMEKAKELLRRTEASLQDIAEEIGYPDRYYFAKMFKRYTGASPIRYRTEQARRDETSKMARYDIEAGRSRVYSDNGYHHRHDKGGTFIPMRYSNKSSLATILFLCLTLILGACSAPTTTSTANPGAEQPQVNSAASASTSNQPSAKPATKIVSTAKGDVEIPVNPQRVVVFYLLGDVLALNVKPVGISDVQKGAAFEKELEGVQTLGTWFEPNPEAVLALDPDLIIAPSEKIYQMMEKVAPTVYIPFDRMTVEERLQKLGEVLGKEGESKKLLSDFHAKVAESKKKLGEAGILDKTVSIMEGGKGNMSVVSSKDYGRGSQIVYEYLGMKAPAIVQAKLDKPSGEATAESVSFEVLPQYAGDFVFRSAYEGMVDLSDNKVWNSIPAIKEGRLIEIDFGLSYYNDIYSLDKQLDFIVDSLLKAAKK</sequence>
<dbReference type="InterPro" id="IPR009057">
    <property type="entry name" value="Homeodomain-like_sf"/>
</dbReference>
<dbReference type="GO" id="GO:1901678">
    <property type="term" value="P:iron coordination entity transport"/>
    <property type="evidence" value="ECO:0007669"/>
    <property type="project" value="UniProtKB-ARBA"/>
</dbReference>
<evidence type="ECO:0000313" key="11">
    <source>
        <dbReference type="EMBL" id="GEB34930.1"/>
    </source>
</evidence>
<comment type="similarity">
    <text evidence="2">Belongs to the bacterial solute-binding protein 8 family.</text>
</comment>
<evidence type="ECO:0000256" key="8">
    <source>
        <dbReference type="SAM" id="MobiDB-lite"/>
    </source>
</evidence>
<dbReference type="SMART" id="SM00342">
    <property type="entry name" value="HTH_ARAC"/>
    <property type="match status" value="1"/>
</dbReference>
<dbReference type="Gene3D" id="3.40.50.1980">
    <property type="entry name" value="Nitrogenase molybdenum iron protein domain"/>
    <property type="match status" value="2"/>
</dbReference>
<dbReference type="AlphaFoldDB" id="A0A4Y3PKA1"/>
<evidence type="ECO:0000259" key="9">
    <source>
        <dbReference type="PROSITE" id="PS01124"/>
    </source>
</evidence>
<name>A0A4Y3PKA1_BREPA</name>
<dbReference type="GO" id="GO:0030288">
    <property type="term" value="C:outer membrane-bounded periplasmic space"/>
    <property type="evidence" value="ECO:0007669"/>
    <property type="project" value="TreeGrafter"/>
</dbReference>
<dbReference type="PRINTS" id="PR00032">
    <property type="entry name" value="HTHARAC"/>
</dbReference>
<evidence type="ECO:0000256" key="5">
    <source>
        <dbReference type="ARBA" id="ARBA00023015"/>
    </source>
</evidence>
<dbReference type="InterPro" id="IPR051313">
    <property type="entry name" value="Bact_iron-sidero_bind"/>
</dbReference>
<dbReference type="PANTHER" id="PTHR30532:SF29">
    <property type="entry name" value="FE(3+) DICITRATE-BINDING PERIPLASMIC PROTEIN"/>
    <property type="match status" value="1"/>
</dbReference>
<keyword evidence="12" id="KW-1185">Reference proteome</keyword>
<dbReference type="GO" id="GO:0043565">
    <property type="term" value="F:sequence-specific DNA binding"/>
    <property type="evidence" value="ECO:0007669"/>
    <property type="project" value="InterPro"/>
</dbReference>
<dbReference type="SUPFAM" id="SSF46689">
    <property type="entry name" value="Homeodomain-like"/>
    <property type="match status" value="2"/>
</dbReference>
<feature type="compositionally biased region" description="Polar residues" evidence="8">
    <location>
        <begin position="344"/>
        <end position="370"/>
    </location>
</feature>
<dbReference type="PROSITE" id="PS01124">
    <property type="entry name" value="HTH_ARAC_FAMILY_2"/>
    <property type="match status" value="1"/>
</dbReference>
<keyword evidence="7" id="KW-0804">Transcription</keyword>
<evidence type="ECO:0000256" key="6">
    <source>
        <dbReference type="ARBA" id="ARBA00023125"/>
    </source>
</evidence>
<organism evidence="11 12">
    <name type="scientific">Brevibacillus parabrevis</name>
    <dbReference type="NCBI Taxonomy" id="54914"/>
    <lineage>
        <taxon>Bacteria</taxon>
        <taxon>Bacillati</taxon>
        <taxon>Bacillota</taxon>
        <taxon>Bacilli</taxon>
        <taxon>Bacillales</taxon>
        <taxon>Paenibacillaceae</taxon>
        <taxon>Brevibacillus</taxon>
    </lineage>
</organism>
<dbReference type="Pfam" id="PF01497">
    <property type="entry name" value="Peripla_BP_2"/>
    <property type="match status" value="1"/>
</dbReference>
<evidence type="ECO:0000259" key="10">
    <source>
        <dbReference type="PROSITE" id="PS50983"/>
    </source>
</evidence>
<evidence type="ECO:0000313" key="12">
    <source>
        <dbReference type="Proteomes" id="UP000316882"/>
    </source>
</evidence>
<evidence type="ECO:0000256" key="4">
    <source>
        <dbReference type="ARBA" id="ARBA00022729"/>
    </source>
</evidence>
<dbReference type="PROSITE" id="PS50983">
    <property type="entry name" value="FE_B12_PBP"/>
    <property type="match status" value="1"/>
</dbReference>
<dbReference type="PANTHER" id="PTHR30532">
    <property type="entry name" value="IRON III DICITRATE-BINDING PERIPLASMIC PROTEIN"/>
    <property type="match status" value="1"/>
</dbReference>
<dbReference type="Gene3D" id="1.10.10.60">
    <property type="entry name" value="Homeodomain-like"/>
    <property type="match status" value="2"/>
</dbReference>
<dbReference type="Proteomes" id="UP000316882">
    <property type="component" value="Unassembled WGS sequence"/>
</dbReference>
<evidence type="ECO:0000256" key="1">
    <source>
        <dbReference type="ARBA" id="ARBA00004196"/>
    </source>
</evidence>
<feature type="region of interest" description="Disordered" evidence="8">
    <location>
        <begin position="344"/>
        <end position="375"/>
    </location>
</feature>
<dbReference type="PROSITE" id="PS00041">
    <property type="entry name" value="HTH_ARAC_FAMILY_1"/>
    <property type="match status" value="1"/>
</dbReference>
<dbReference type="RefSeq" id="WP_122966833.1">
    <property type="nucleotide sequence ID" value="NZ_BJMH01000030.1"/>
</dbReference>
<reference evidence="11 12" key="1">
    <citation type="submission" date="2019-06" db="EMBL/GenBank/DDBJ databases">
        <title>Whole genome shotgun sequence of Brevibacillus parabrevis NBRC 12334.</title>
        <authorList>
            <person name="Hosoyama A."/>
            <person name="Uohara A."/>
            <person name="Ohji S."/>
            <person name="Ichikawa N."/>
        </authorList>
    </citation>
    <scope>NUCLEOTIDE SEQUENCE [LARGE SCALE GENOMIC DNA]</scope>
    <source>
        <strain evidence="11 12">NBRC 12334</strain>
    </source>
</reference>
<dbReference type="EMBL" id="BJMH01000030">
    <property type="protein sequence ID" value="GEB34930.1"/>
    <property type="molecule type" value="Genomic_DNA"/>
</dbReference>
<dbReference type="GO" id="GO:0003700">
    <property type="term" value="F:DNA-binding transcription factor activity"/>
    <property type="evidence" value="ECO:0007669"/>
    <property type="project" value="InterPro"/>
</dbReference>
<feature type="domain" description="Fe/B12 periplasmic-binding" evidence="10">
    <location>
        <begin position="385"/>
        <end position="648"/>
    </location>
</feature>
<evidence type="ECO:0000256" key="3">
    <source>
        <dbReference type="ARBA" id="ARBA00022448"/>
    </source>
</evidence>
<feature type="domain" description="HTH araC/xylS-type" evidence="9">
    <location>
        <begin position="177"/>
        <end position="275"/>
    </location>
</feature>
<comment type="caution">
    <text evidence="11">The sequence shown here is derived from an EMBL/GenBank/DDBJ whole genome shotgun (WGS) entry which is preliminary data.</text>
</comment>
<evidence type="ECO:0008006" key="13">
    <source>
        <dbReference type="Google" id="ProtNLM"/>
    </source>
</evidence>
<keyword evidence="5" id="KW-0805">Transcription regulation</keyword>
<gene>
    <name evidence="11" type="ORF">BPA01_45100</name>
</gene>
<comment type="subcellular location">
    <subcellularLocation>
        <location evidence="1">Cell envelope</location>
    </subcellularLocation>
</comment>